<protein>
    <recommendedName>
        <fullName evidence="4">DUF3558 domain-containing protein</fullName>
    </recommendedName>
</protein>
<dbReference type="EMBL" id="BAABAL010000008">
    <property type="protein sequence ID" value="GAA4005536.1"/>
    <property type="molecule type" value="Genomic_DNA"/>
</dbReference>
<sequence length="408" mass="42902">MGYSAARRQLCEGVLARACPPCNTALSPSVHCGVKKTCGGLVSSSSIQRRFRRGRRAVVGALALALLATGCSGEQAAAPPSGKAPAQGGAPAASAPTADFGPVQVDPETLKGFAESAIYRTWDPCALHDPTSAAKIFSDVVALIEPSDFTSCLMTIKLDRTGSRSWRIYTRIASSYLQEEGGEVLEAAGRKFVQAKKGSSSSPGCEYDMQTSKTKSLSLQVSWSGSLSTDPPPKDPCALAKEYMTALAPFFVNPPLRSEKATEPQLPLASKDPCVPVKDLAEKFKSLTGAGEQPKLSSGLSPNDCTVVFSSKYTPGQRTRPEISIGYKWSIDPAEGIGAGGTVRKTQVEGKPALVNERTSGSTGCIVTVQYDPLEIPEVDRVQVVQVGAPDCQTAEEAAKIVTKAALS</sequence>
<proteinExistence type="predicted"/>
<evidence type="ECO:0000313" key="3">
    <source>
        <dbReference type="Proteomes" id="UP001501747"/>
    </source>
</evidence>
<organism evidence="2 3">
    <name type="scientific">Allokutzneria multivorans</name>
    <dbReference type="NCBI Taxonomy" id="1142134"/>
    <lineage>
        <taxon>Bacteria</taxon>
        <taxon>Bacillati</taxon>
        <taxon>Actinomycetota</taxon>
        <taxon>Actinomycetes</taxon>
        <taxon>Pseudonocardiales</taxon>
        <taxon>Pseudonocardiaceae</taxon>
        <taxon>Allokutzneria</taxon>
    </lineage>
</organism>
<dbReference type="Proteomes" id="UP001501747">
    <property type="component" value="Unassembled WGS sequence"/>
</dbReference>
<comment type="caution">
    <text evidence="2">The sequence shown here is derived from an EMBL/GenBank/DDBJ whole genome shotgun (WGS) entry which is preliminary data.</text>
</comment>
<evidence type="ECO:0000313" key="2">
    <source>
        <dbReference type="EMBL" id="GAA4005536.1"/>
    </source>
</evidence>
<gene>
    <name evidence="2" type="ORF">GCM10022247_28740</name>
</gene>
<reference evidence="3" key="1">
    <citation type="journal article" date="2019" name="Int. J. Syst. Evol. Microbiol.">
        <title>The Global Catalogue of Microorganisms (GCM) 10K type strain sequencing project: providing services to taxonomists for standard genome sequencing and annotation.</title>
        <authorList>
            <consortium name="The Broad Institute Genomics Platform"/>
            <consortium name="The Broad Institute Genome Sequencing Center for Infectious Disease"/>
            <person name="Wu L."/>
            <person name="Ma J."/>
        </authorList>
    </citation>
    <scope>NUCLEOTIDE SEQUENCE [LARGE SCALE GENOMIC DNA]</scope>
    <source>
        <strain evidence="3">JCM 17342</strain>
    </source>
</reference>
<evidence type="ECO:0008006" key="4">
    <source>
        <dbReference type="Google" id="ProtNLM"/>
    </source>
</evidence>
<accession>A0ABP7S1Y5</accession>
<keyword evidence="3" id="KW-1185">Reference proteome</keyword>
<feature type="region of interest" description="Disordered" evidence="1">
    <location>
        <begin position="77"/>
        <end position="101"/>
    </location>
</feature>
<evidence type="ECO:0000256" key="1">
    <source>
        <dbReference type="SAM" id="MobiDB-lite"/>
    </source>
</evidence>
<name>A0ABP7S1Y5_9PSEU</name>
<feature type="compositionally biased region" description="Low complexity" evidence="1">
    <location>
        <begin position="77"/>
        <end position="98"/>
    </location>
</feature>